<proteinExistence type="predicted"/>
<keyword evidence="4" id="KW-1185">Reference proteome</keyword>
<dbReference type="Proteomes" id="UP001198242">
    <property type="component" value="Unassembled WGS sequence"/>
</dbReference>
<dbReference type="Pfam" id="PF07833">
    <property type="entry name" value="Cu_amine_oxidN1"/>
    <property type="match status" value="1"/>
</dbReference>
<gene>
    <name evidence="3" type="ORF">LKE05_07360</name>
</gene>
<dbReference type="EMBL" id="JAJEQM010000008">
    <property type="protein sequence ID" value="MCC2210604.1"/>
    <property type="molecule type" value="Genomic_DNA"/>
</dbReference>
<sequence>MKKKMKKIVSILCMMSLLFSMLTVKVNASNDDIKVLVDGTELTFDVPPQIIDDYTMVPMRGIFEALGYDVEWDEENKQIVANRNSQFIIMTLNEKAYLNITGGVKDMSKIDILNNYGKILDVKPQLVNGRTLVPLRAIAEDSGCVVKWNNNTRTITIDSGFIPFDKKYSKIPIYAGDDNSNGYIVHNYIFKASDCTQKEIDEYKTYLNIIGFKYYKTIDDDEEKSDVYINNDNVMVLIGYSNKNNEDYKKMYGEQVVFFDIHVPQNIQFNISTQDTQSDEQTTENEIISFDDISANINQIKSYIDSGMYLEAIQECEKTEKEHKISQEDIDLIGELKNDAQWRYNEYIKQEKENNKNKEVTDSQKREMFDTIKSYVSSSLRSPSTAIWPDYTKTSYFYLENGHIVAVGHLEAMNGFGGYGKVPYYFEFNEDLTVNWWN</sequence>
<dbReference type="RefSeq" id="WP_308456402.1">
    <property type="nucleotide sequence ID" value="NZ_JAJEQM010000008.1"/>
</dbReference>
<evidence type="ECO:0000313" key="4">
    <source>
        <dbReference type="Proteomes" id="UP001198242"/>
    </source>
</evidence>
<evidence type="ECO:0000313" key="3">
    <source>
        <dbReference type="EMBL" id="MCC2210604.1"/>
    </source>
</evidence>
<feature type="signal peptide" evidence="1">
    <location>
        <begin position="1"/>
        <end position="28"/>
    </location>
</feature>
<accession>A0AAE3DZ49</accession>
<feature type="domain" description="Copper amine oxidase-like N-terminal" evidence="2">
    <location>
        <begin position="37"/>
        <end position="157"/>
    </location>
</feature>
<feature type="chain" id="PRO_5042027490" evidence="1">
    <location>
        <begin position="29"/>
        <end position="438"/>
    </location>
</feature>
<dbReference type="AlphaFoldDB" id="A0AAE3DZ49"/>
<dbReference type="InterPro" id="IPR036582">
    <property type="entry name" value="Mao_N_sf"/>
</dbReference>
<keyword evidence="1" id="KW-0732">Signal</keyword>
<dbReference type="SUPFAM" id="SSF55383">
    <property type="entry name" value="Copper amine oxidase, domain N"/>
    <property type="match status" value="1"/>
</dbReference>
<evidence type="ECO:0000256" key="1">
    <source>
        <dbReference type="SAM" id="SignalP"/>
    </source>
</evidence>
<dbReference type="Gene3D" id="3.30.457.10">
    <property type="entry name" value="Copper amine oxidase-like, N-terminal domain"/>
    <property type="match status" value="1"/>
</dbReference>
<evidence type="ECO:0000259" key="2">
    <source>
        <dbReference type="Pfam" id="PF07833"/>
    </source>
</evidence>
<protein>
    <submittedName>
        <fullName evidence="3">Copper amine oxidase N-terminal domain-containing protein</fullName>
    </submittedName>
</protein>
<comment type="caution">
    <text evidence="3">The sequence shown here is derived from an EMBL/GenBank/DDBJ whole genome shotgun (WGS) entry which is preliminary data.</text>
</comment>
<organism evidence="3 4">
    <name type="scientific">Hominilimicola fabiformis</name>
    <dbReference type="NCBI Taxonomy" id="2885356"/>
    <lineage>
        <taxon>Bacteria</taxon>
        <taxon>Bacillati</taxon>
        <taxon>Bacillota</taxon>
        <taxon>Clostridia</taxon>
        <taxon>Eubacteriales</taxon>
        <taxon>Oscillospiraceae</taxon>
        <taxon>Hominilimicola</taxon>
    </lineage>
</organism>
<dbReference type="InterPro" id="IPR012854">
    <property type="entry name" value="Cu_amine_oxidase-like_N"/>
</dbReference>
<reference evidence="3 4" key="1">
    <citation type="submission" date="2021-10" db="EMBL/GenBank/DDBJ databases">
        <title>Anaerobic single-cell dispensing facilitates the cultivation of human gut bacteria.</title>
        <authorList>
            <person name="Afrizal A."/>
        </authorList>
    </citation>
    <scope>NUCLEOTIDE SEQUENCE [LARGE SCALE GENOMIC DNA]</scope>
    <source>
        <strain evidence="3 4">CLA-AA-H232</strain>
    </source>
</reference>
<name>A0AAE3DZ49_9FIRM</name>